<proteinExistence type="predicted"/>
<reference evidence="2" key="1">
    <citation type="journal article" date="2018" name="Nat. Microbiol.">
        <title>Leveraging single-cell genomics to expand the fungal tree of life.</title>
        <authorList>
            <person name="Ahrendt S.R."/>
            <person name="Quandt C.A."/>
            <person name="Ciobanu D."/>
            <person name="Clum A."/>
            <person name="Salamov A."/>
            <person name="Andreopoulos B."/>
            <person name="Cheng J.F."/>
            <person name="Woyke T."/>
            <person name="Pelin A."/>
            <person name="Henrissat B."/>
            <person name="Reynolds N.K."/>
            <person name="Benny G.L."/>
            <person name="Smith M.E."/>
            <person name="James T.Y."/>
            <person name="Grigoriev I.V."/>
        </authorList>
    </citation>
    <scope>NUCLEOTIDE SEQUENCE [LARGE SCALE GENOMIC DNA]</scope>
    <source>
        <strain evidence="2">CSF55</strain>
    </source>
</reference>
<dbReference type="EMBL" id="ML005327">
    <property type="protein sequence ID" value="RKP18956.1"/>
    <property type="molecule type" value="Genomic_DNA"/>
</dbReference>
<protein>
    <submittedName>
        <fullName evidence="1">Uncharacterized protein</fullName>
    </submittedName>
</protein>
<evidence type="ECO:0000313" key="1">
    <source>
        <dbReference type="EMBL" id="RKP18956.1"/>
    </source>
</evidence>
<organism evidence="1 2">
    <name type="scientific">Rozella allomycis (strain CSF55)</name>
    <dbReference type="NCBI Taxonomy" id="988480"/>
    <lineage>
        <taxon>Eukaryota</taxon>
        <taxon>Fungi</taxon>
        <taxon>Fungi incertae sedis</taxon>
        <taxon>Cryptomycota</taxon>
        <taxon>Cryptomycota incertae sedis</taxon>
        <taxon>Rozella</taxon>
    </lineage>
</organism>
<evidence type="ECO:0000313" key="2">
    <source>
        <dbReference type="Proteomes" id="UP000281549"/>
    </source>
</evidence>
<gene>
    <name evidence="1" type="ORF">ROZALSC1DRAFT_22730</name>
</gene>
<dbReference type="AlphaFoldDB" id="A0A4P9YHE6"/>
<sequence>MTLHDTDIIHPTGRGDRHHVNVLNLVHHINTKEIIAVDFPLRATVCFELNPFAVENQIAQGLYILRAFFVRPQILIFGLSQNTGHIFVAHCFDSFYYQAPETQVVLILCKIVRDNIRFNICARQELVKDIVKKRMQRPGRILHPTQYIIHISNGPLLRHTIRLKLIGEQYLQFYVAAQ</sequence>
<accession>A0A4P9YHE6</accession>
<name>A0A4P9YHE6_ROZAC</name>
<dbReference type="Proteomes" id="UP000281549">
    <property type="component" value="Unassembled WGS sequence"/>
</dbReference>